<protein>
    <recommendedName>
        <fullName evidence="3">Type IV secretion protein Rhs</fullName>
    </recommendedName>
</protein>
<comment type="caution">
    <text evidence="1">The sequence shown here is derived from an EMBL/GenBank/DDBJ whole genome shotgun (WGS) entry which is preliminary data.</text>
</comment>
<proteinExistence type="predicted"/>
<keyword evidence="2" id="KW-1185">Reference proteome</keyword>
<evidence type="ECO:0000313" key="1">
    <source>
        <dbReference type="EMBL" id="RNC97185.1"/>
    </source>
</evidence>
<gene>
    <name evidence="1" type="ORF">EC501_16625</name>
</gene>
<dbReference type="AlphaFoldDB" id="A0A3M8H3Y0"/>
<reference evidence="1 2" key="1">
    <citation type="journal article" date="2014" name="Int. J. Syst. Evol. Microbiol.">
        <title>Lysinibacillus halotolerans sp. nov., isolated from saline-alkaline soil.</title>
        <authorList>
            <person name="Kong D."/>
            <person name="Wang Y."/>
            <person name="Zhao B."/>
            <person name="Li Y."/>
            <person name="Song J."/>
            <person name="Zhai Y."/>
            <person name="Zhang C."/>
            <person name="Wang H."/>
            <person name="Chen X."/>
            <person name="Zhao B."/>
            <person name="Ruan Z."/>
        </authorList>
    </citation>
    <scope>NUCLEOTIDE SEQUENCE [LARGE SCALE GENOMIC DNA]</scope>
    <source>
        <strain evidence="1 2">MCCC 1A12703</strain>
    </source>
</reference>
<dbReference type="OrthoDB" id="2864375at2"/>
<dbReference type="EMBL" id="RHLQ01000062">
    <property type="protein sequence ID" value="RNC97185.1"/>
    <property type="molecule type" value="Genomic_DNA"/>
</dbReference>
<organism evidence="1 2">
    <name type="scientific">Lysinibacillus halotolerans</name>
    <dbReference type="NCBI Taxonomy" id="1368476"/>
    <lineage>
        <taxon>Bacteria</taxon>
        <taxon>Bacillati</taxon>
        <taxon>Bacillota</taxon>
        <taxon>Bacilli</taxon>
        <taxon>Bacillales</taxon>
        <taxon>Bacillaceae</taxon>
        <taxon>Lysinibacillus</taxon>
    </lineage>
</organism>
<accession>A0A3M8H3Y0</accession>
<dbReference type="Proteomes" id="UP000279909">
    <property type="component" value="Unassembled WGS sequence"/>
</dbReference>
<name>A0A3M8H3Y0_9BACI</name>
<sequence>MDEGNIKGTGESTKNVDKIDYGAYLKKNKGDPPSDMYDPHAHHIVFKKGNGKAQKELVKEGQDILREYDIDPIIGLENLVWAPNRVKGQHSIEALRNVVDNIKKVRDAGGDREDMVEMLEKLGDIAKRRR</sequence>
<evidence type="ECO:0008006" key="3">
    <source>
        <dbReference type="Google" id="ProtNLM"/>
    </source>
</evidence>
<evidence type="ECO:0000313" key="2">
    <source>
        <dbReference type="Proteomes" id="UP000279909"/>
    </source>
</evidence>